<evidence type="ECO:0008006" key="3">
    <source>
        <dbReference type="Google" id="ProtNLM"/>
    </source>
</evidence>
<organism evidence="1 2">
    <name type="scientific">Streptomyces albidoflavus</name>
    <dbReference type="NCBI Taxonomy" id="1886"/>
    <lineage>
        <taxon>Bacteria</taxon>
        <taxon>Bacillati</taxon>
        <taxon>Actinomycetota</taxon>
        <taxon>Actinomycetes</taxon>
        <taxon>Kitasatosporales</taxon>
        <taxon>Streptomycetaceae</taxon>
        <taxon>Streptomyces</taxon>
        <taxon>Streptomyces albidoflavus group</taxon>
    </lineage>
</organism>
<dbReference type="RefSeq" id="WP_031177211.1">
    <property type="nucleotide sequence ID" value="NZ_CP108379.1"/>
</dbReference>
<dbReference type="AlphaFoldDB" id="A0AB37XH75"/>
<dbReference type="Proteomes" id="UP000292095">
    <property type="component" value="Unassembled WGS sequence"/>
</dbReference>
<reference evidence="1 2" key="1">
    <citation type="submission" date="2017-12" db="EMBL/GenBank/DDBJ databases">
        <title>Population genomics insights into the ecological differentiation and adaptive evolution in streptomycetes.</title>
        <authorList>
            <person name="Li Y."/>
            <person name="Huang Y."/>
        </authorList>
    </citation>
    <scope>NUCLEOTIDE SEQUENCE [LARGE SCALE GENOMIC DNA]</scope>
    <source>
        <strain evidence="1 2">FXJ.2339</strain>
    </source>
</reference>
<proteinExistence type="predicted"/>
<sequence>MILAVDRTPYSAEWLSRWRDDLTSALTSLLPAFARTYGYEPGTNEVRAASEEDLRALRGHADSPALGEALLTFYESISEVTLPDVGNGHFIHPAHDVLHDLAESGAVSLPEARIPHGTVFASDGGGLLYAIDSHGAVHRSYSASWHGDFGKIADDMPHFLEQLRSHVASFANPESSPAGA</sequence>
<comment type="caution">
    <text evidence="1">The sequence shown here is derived from an EMBL/GenBank/DDBJ whole genome shotgun (WGS) entry which is preliminary data.</text>
</comment>
<evidence type="ECO:0000313" key="2">
    <source>
        <dbReference type="Proteomes" id="UP000292095"/>
    </source>
</evidence>
<evidence type="ECO:0000313" key="1">
    <source>
        <dbReference type="EMBL" id="RZE43245.1"/>
    </source>
</evidence>
<dbReference type="EMBL" id="PKLK01000008">
    <property type="protein sequence ID" value="RZE43245.1"/>
    <property type="molecule type" value="Genomic_DNA"/>
</dbReference>
<protein>
    <recommendedName>
        <fullName evidence="3">SMI1/KNR4 family protein</fullName>
    </recommendedName>
</protein>
<accession>A0AB37XH75</accession>
<gene>
    <name evidence="1" type="ORF">C0Q91_08845</name>
</gene>
<name>A0AB37XH75_9ACTN</name>